<reference evidence="2" key="1">
    <citation type="submission" date="2025-08" db="UniProtKB">
        <authorList>
            <consortium name="Ensembl"/>
        </authorList>
    </citation>
    <scope>IDENTIFICATION</scope>
</reference>
<protein>
    <recommendedName>
        <fullName evidence="4">G-protein coupled receptors family 1 profile domain-containing protein</fullName>
    </recommendedName>
</protein>
<organism evidence="2 3">
    <name type="scientific">Oreochromis aureus</name>
    <name type="common">Israeli tilapia</name>
    <name type="synonym">Chromis aureus</name>
    <dbReference type="NCBI Taxonomy" id="47969"/>
    <lineage>
        <taxon>Eukaryota</taxon>
        <taxon>Metazoa</taxon>
        <taxon>Chordata</taxon>
        <taxon>Craniata</taxon>
        <taxon>Vertebrata</taxon>
        <taxon>Euteleostomi</taxon>
        <taxon>Actinopterygii</taxon>
        <taxon>Neopterygii</taxon>
        <taxon>Teleostei</taxon>
        <taxon>Neoteleostei</taxon>
        <taxon>Acanthomorphata</taxon>
        <taxon>Ovalentaria</taxon>
        <taxon>Cichlomorphae</taxon>
        <taxon>Cichliformes</taxon>
        <taxon>Cichlidae</taxon>
        <taxon>African cichlids</taxon>
        <taxon>Pseudocrenilabrinae</taxon>
        <taxon>Oreochromini</taxon>
        <taxon>Oreochromis</taxon>
    </lineage>
</organism>
<dbReference type="Ensembl" id="ENSOABT00000013716.2">
    <property type="protein sequence ID" value="ENSOABP00000013281.1"/>
    <property type="gene ID" value="ENSOABG00000006698.2"/>
</dbReference>
<dbReference type="Proteomes" id="UP000472276">
    <property type="component" value="Unassembled WGS sequence"/>
</dbReference>
<gene>
    <name evidence="2" type="primary">MRPL33</name>
</gene>
<sequence length="81" mass="8973">ERKERSTAEANRHITECVSVCNKSATLTGQGPPVLVNAWLVPTFFGFIMLIGLVGNSLVIHVITKHQKMKTVANFFIGKYL</sequence>
<accession>A0A668SFR7</accession>
<evidence type="ECO:0000256" key="1">
    <source>
        <dbReference type="SAM" id="Phobius"/>
    </source>
</evidence>
<evidence type="ECO:0000313" key="2">
    <source>
        <dbReference type="Ensembl" id="ENSOABP00000013281.1"/>
    </source>
</evidence>
<keyword evidence="1" id="KW-0472">Membrane</keyword>
<keyword evidence="3" id="KW-1185">Reference proteome</keyword>
<feature type="transmembrane region" description="Helical" evidence="1">
    <location>
        <begin position="39"/>
        <end position="60"/>
    </location>
</feature>
<evidence type="ECO:0008006" key="4">
    <source>
        <dbReference type="Google" id="ProtNLM"/>
    </source>
</evidence>
<dbReference type="SUPFAM" id="SSF81321">
    <property type="entry name" value="Family A G protein-coupled receptor-like"/>
    <property type="match status" value="1"/>
</dbReference>
<dbReference type="Gene3D" id="1.20.1070.10">
    <property type="entry name" value="Rhodopsin 7-helix transmembrane proteins"/>
    <property type="match status" value="1"/>
</dbReference>
<proteinExistence type="predicted"/>
<keyword evidence="1" id="KW-0812">Transmembrane</keyword>
<dbReference type="AlphaFoldDB" id="A0A668SFR7"/>
<name>A0A668SFR7_OREAU</name>
<keyword evidence="1" id="KW-1133">Transmembrane helix</keyword>
<reference evidence="2" key="2">
    <citation type="submission" date="2025-09" db="UniProtKB">
        <authorList>
            <consortium name="Ensembl"/>
        </authorList>
    </citation>
    <scope>IDENTIFICATION</scope>
</reference>
<evidence type="ECO:0000313" key="3">
    <source>
        <dbReference type="Proteomes" id="UP000472276"/>
    </source>
</evidence>